<protein>
    <submittedName>
        <fullName evidence="1">Uncharacterized protein</fullName>
    </submittedName>
</protein>
<comment type="caution">
    <text evidence="1">The sequence shown here is derived from an EMBL/GenBank/DDBJ whole genome shotgun (WGS) entry which is preliminary data.</text>
</comment>
<gene>
    <name evidence="1" type="ORF">GOB81_04940</name>
</gene>
<dbReference type="Proteomes" id="UP000631653">
    <property type="component" value="Unassembled WGS sequence"/>
</dbReference>
<sequence length="53" mass="5936">MAADELTGLIRYLGQDDWQACFAEVLGEHIGPALDAGDITARCLMNLRHFWVM</sequence>
<evidence type="ECO:0000313" key="2">
    <source>
        <dbReference type="Proteomes" id="UP000631653"/>
    </source>
</evidence>
<dbReference type="EMBL" id="WOSY01000003">
    <property type="protein sequence ID" value="NHN87976.1"/>
    <property type="molecule type" value="Genomic_DNA"/>
</dbReference>
<dbReference type="RefSeq" id="WP_173569250.1">
    <property type="nucleotide sequence ID" value="NZ_WOSY01000003.1"/>
</dbReference>
<name>A0ABX0JWV1_9PROT</name>
<accession>A0ABX0JWV1</accession>
<reference evidence="1 2" key="1">
    <citation type="journal article" date="2020" name="Int. J. Syst. Evol. Microbiol.">
        <title>Novel acetic acid bacteria from cider fermentations: Acetobacter conturbans sp. nov. and Acetobacter fallax sp. nov.</title>
        <authorList>
            <person name="Sombolestani A.S."/>
            <person name="Cleenwerck I."/>
            <person name="Cnockaert M."/>
            <person name="Borremans W."/>
            <person name="Wieme A.D."/>
            <person name="De Vuyst L."/>
            <person name="Vandamme P."/>
        </authorList>
    </citation>
    <scope>NUCLEOTIDE SEQUENCE [LARGE SCALE GENOMIC DNA]</scope>
    <source>
        <strain evidence="1 2">LMG 1627</strain>
    </source>
</reference>
<keyword evidence="2" id="KW-1185">Reference proteome</keyword>
<evidence type="ECO:0000313" key="1">
    <source>
        <dbReference type="EMBL" id="NHN87976.1"/>
    </source>
</evidence>
<organism evidence="1 2">
    <name type="scientific">Acetobacter conturbans</name>
    <dbReference type="NCBI Taxonomy" id="1737472"/>
    <lineage>
        <taxon>Bacteria</taxon>
        <taxon>Pseudomonadati</taxon>
        <taxon>Pseudomonadota</taxon>
        <taxon>Alphaproteobacteria</taxon>
        <taxon>Acetobacterales</taxon>
        <taxon>Acetobacteraceae</taxon>
        <taxon>Acetobacter</taxon>
    </lineage>
</organism>
<proteinExistence type="predicted"/>